<dbReference type="InterPro" id="IPR036179">
    <property type="entry name" value="Ig-like_dom_sf"/>
</dbReference>
<dbReference type="SUPFAM" id="SSF48726">
    <property type="entry name" value="Immunoglobulin"/>
    <property type="match status" value="4"/>
</dbReference>
<dbReference type="CDD" id="cd00096">
    <property type="entry name" value="Ig"/>
    <property type="match status" value="1"/>
</dbReference>
<dbReference type="Gene3D" id="2.60.40.10">
    <property type="entry name" value="Immunoglobulins"/>
    <property type="match status" value="5"/>
</dbReference>
<dbReference type="PANTHER" id="PTHR11640">
    <property type="entry name" value="NEPHRIN"/>
    <property type="match status" value="1"/>
</dbReference>
<dbReference type="InterPro" id="IPR003598">
    <property type="entry name" value="Ig_sub2"/>
</dbReference>
<dbReference type="PANTHER" id="PTHR11640:SF31">
    <property type="entry name" value="IRREGULAR CHIASM C-ROUGHEST PROTEIN-RELATED"/>
    <property type="match status" value="1"/>
</dbReference>
<keyword evidence="3" id="KW-1015">Disulfide bond</keyword>
<comment type="caution">
    <text evidence="7">The sequence shown here is derived from an EMBL/GenBank/DDBJ whole genome shotgun (WGS) entry which is preliminary data.</text>
</comment>
<protein>
    <recommendedName>
        <fullName evidence="6">Ig-like domain-containing protein</fullName>
    </recommendedName>
</protein>
<evidence type="ECO:0000256" key="2">
    <source>
        <dbReference type="ARBA" id="ARBA00023136"/>
    </source>
</evidence>
<keyword evidence="8" id="KW-1185">Reference proteome</keyword>
<dbReference type="SMART" id="SM00408">
    <property type="entry name" value="IGc2"/>
    <property type="match status" value="2"/>
</dbReference>
<evidence type="ECO:0000313" key="7">
    <source>
        <dbReference type="EMBL" id="MEQ2261393.1"/>
    </source>
</evidence>
<gene>
    <name evidence="7" type="ORF">XENORESO_009775</name>
</gene>
<dbReference type="InterPro" id="IPR051275">
    <property type="entry name" value="Cell_adhesion_signaling"/>
</dbReference>
<reference evidence="7 8" key="1">
    <citation type="submission" date="2021-06" db="EMBL/GenBank/DDBJ databases">
        <authorList>
            <person name="Palmer J.M."/>
        </authorList>
    </citation>
    <scope>NUCLEOTIDE SEQUENCE [LARGE SCALE GENOMIC DNA]</scope>
    <source>
        <strain evidence="7 8">XR_2019</strain>
        <tissue evidence="7">Muscle</tissue>
    </source>
</reference>
<dbReference type="SMART" id="SM00409">
    <property type="entry name" value="IG"/>
    <property type="match status" value="4"/>
</dbReference>
<organism evidence="7 8">
    <name type="scientific">Xenotaenia resolanae</name>
    <dbReference type="NCBI Taxonomy" id="208358"/>
    <lineage>
        <taxon>Eukaryota</taxon>
        <taxon>Metazoa</taxon>
        <taxon>Chordata</taxon>
        <taxon>Craniata</taxon>
        <taxon>Vertebrata</taxon>
        <taxon>Euteleostomi</taxon>
        <taxon>Actinopterygii</taxon>
        <taxon>Neopterygii</taxon>
        <taxon>Teleostei</taxon>
        <taxon>Neoteleostei</taxon>
        <taxon>Acanthomorphata</taxon>
        <taxon>Ovalentaria</taxon>
        <taxon>Atherinomorphae</taxon>
        <taxon>Cyprinodontiformes</taxon>
        <taxon>Goodeidae</taxon>
        <taxon>Xenotaenia</taxon>
    </lineage>
</organism>
<keyword evidence="5" id="KW-0393">Immunoglobulin domain</keyword>
<dbReference type="EMBL" id="JAHRIM010013057">
    <property type="protein sequence ID" value="MEQ2261393.1"/>
    <property type="molecule type" value="Genomic_DNA"/>
</dbReference>
<dbReference type="PROSITE" id="PS50835">
    <property type="entry name" value="IG_LIKE"/>
    <property type="match status" value="3"/>
</dbReference>
<accession>A0ABV0VVY4</accession>
<dbReference type="Pfam" id="PF13927">
    <property type="entry name" value="Ig_3"/>
    <property type="match status" value="2"/>
</dbReference>
<dbReference type="InterPro" id="IPR007110">
    <property type="entry name" value="Ig-like_dom"/>
</dbReference>
<keyword evidence="2" id="KW-0472">Membrane</keyword>
<keyword evidence="4" id="KW-0325">Glycoprotein</keyword>
<feature type="domain" description="Ig-like" evidence="6">
    <location>
        <begin position="199"/>
        <end position="294"/>
    </location>
</feature>
<evidence type="ECO:0000313" key="8">
    <source>
        <dbReference type="Proteomes" id="UP001444071"/>
    </source>
</evidence>
<evidence type="ECO:0000256" key="4">
    <source>
        <dbReference type="ARBA" id="ARBA00023180"/>
    </source>
</evidence>
<dbReference type="PIRSF" id="PIRSF000615">
    <property type="entry name" value="TyrPK_CSF1-R"/>
    <property type="match status" value="1"/>
</dbReference>
<dbReference type="Proteomes" id="UP001444071">
    <property type="component" value="Unassembled WGS sequence"/>
</dbReference>
<feature type="domain" description="Ig-like" evidence="6">
    <location>
        <begin position="307"/>
        <end position="396"/>
    </location>
</feature>
<dbReference type="InterPro" id="IPR003599">
    <property type="entry name" value="Ig_sub"/>
</dbReference>
<evidence type="ECO:0000256" key="1">
    <source>
        <dbReference type="ARBA" id="ARBA00004479"/>
    </source>
</evidence>
<evidence type="ECO:0000256" key="5">
    <source>
        <dbReference type="ARBA" id="ARBA00023319"/>
    </source>
</evidence>
<comment type="subcellular location">
    <subcellularLocation>
        <location evidence="1">Membrane</location>
        <topology evidence="1">Single-pass type I membrane protein</topology>
    </subcellularLocation>
</comment>
<evidence type="ECO:0000256" key="3">
    <source>
        <dbReference type="ARBA" id="ARBA00023157"/>
    </source>
</evidence>
<dbReference type="InterPro" id="IPR013783">
    <property type="entry name" value="Ig-like_fold"/>
</dbReference>
<name>A0ABV0VVY4_9TELE</name>
<feature type="domain" description="Ig-like" evidence="6">
    <location>
        <begin position="4"/>
        <end position="82"/>
    </location>
</feature>
<evidence type="ECO:0000259" key="6">
    <source>
        <dbReference type="PROSITE" id="PS50835"/>
    </source>
</evidence>
<proteinExistence type="predicted"/>
<sequence length="513" mass="56613">MFLPSVLVWSKPVIFPSGPHVVVPNKGKLELHCHDNTTSGAPSMLRWQREKTRRLEGEVGEGGGASLRMSVVRIYHMGRYVCINNSTLEHSSIYVYVKDPQNAFQHTMLDSILVRAGEDCIIPCLVTDPEVTNLALETCDGKPLPSGMVYSGNLQRGVIIRNATKEFEGCYRCVGQLSGDKVLSRSYSVDVRSVPDEQPVIRLSQRNMVILKVGEPFELTCSSTNVNSDLSLEWDFPLAAHPVQNQSSHIFSSSQGYLRSTSLFIAAVSRSDSGIYRCHAHNEKGHSDAAVQLDILDQGFITVLGSPSPVQADVKEGESLTLRVEFDAYPAPSSISWSYNGKHLLNTTEHVISFHPRKYRFISQLRLVRVLGSEGGIYTFSASHGDASVDHLFHVYVNSKPVIIAQEGPVDGQARCVAAGYPVPKISWYFCDLPRTRCSLLPNATQWETPEVAMLSASAFGRSEVESRLNVSNEHAQYHTLECVASTEGEEAYTLFPISGNTFHSSHTIHTQG</sequence>